<reference evidence="2 3" key="1">
    <citation type="journal article" date="2010" name="Nature">
        <title>The Ectocarpus genome and the independent evolution of multicellularity in brown algae.</title>
        <authorList>
            <person name="Cock J.M."/>
            <person name="Sterck L."/>
            <person name="Rouze P."/>
            <person name="Scornet D."/>
            <person name="Allen A.E."/>
            <person name="Amoutzias G."/>
            <person name="Anthouard V."/>
            <person name="Artiguenave F."/>
            <person name="Aury J.M."/>
            <person name="Badger J.H."/>
            <person name="Beszteri B."/>
            <person name="Billiau K."/>
            <person name="Bonnet E."/>
            <person name="Bothwell J.H."/>
            <person name="Bowler C."/>
            <person name="Boyen C."/>
            <person name="Brownlee C."/>
            <person name="Carrano C.J."/>
            <person name="Charrier B."/>
            <person name="Cho G.Y."/>
            <person name="Coelho S.M."/>
            <person name="Collen J."/>
            <person name="Corre E."/>
            <person name="Da Silva C."/>
            <person name="Delage L."/>
            <person name="Delaroque N."/>
            <person name="Dittami S.M."/>
            <person name="Doulbeau S."/>
            <person name="Elias M."/>
            <person name="Farnham G."/>
            <person name="Gachon C.M."/>
            <person name="Gschloessl B."/>
            <person name="Heesch S."/>
            <person name="Jabbari K."/>
            <person name="Jubin C."/>
            <person name="Kawai H."/>
            <person name="Kimura K."/>
            <person name="Kloareg B."/>
            <person name="Kupper F.C."/>
            <person name="Lang D."/>
            <person name="Le Bail A."/>
            <person name="Leblanc C."/>
            <person name="Lerouge P."/>
            <person name="Lohr M."/>
            <person name="Lopez P.J."/>
            <person name="Martens C."/>
            <person name="Maumus F."/>
            <person name="Michel G."/>
            <person name="Miranda-Saavedra D."/>
            <person name="Morales J."/>
            <person name="Moreau H."/>
            <person name="Motomura T."/>
            <person name="Nagasato C."/>
            <person name="Napoli C.A."/>
            <person name="Nelson D.R."/>
            <person name="Nyvall-Collen P."/>
            <person name="Peters A.F."/>
            <person name="Pommier C."/>
            <person name="Potin P."/>
            <person name="Poulain J."/>
            <person name="Quesneville H."/>
            <person name="Read B."/>
            <person name="Rensing S.A."/>
            <person name="Ritter A."/>
            <person name="Rousvoal S."/>
            <person name="Samanta M."/>
            <person name="Samson G."/>
            <person name="Schroeder D.C."/>
            <person name="Segurens B."/>
            <person name="Strittmatter M."/>
            <person name="Tonon T."/>
            <person name="Tregear J.W."/>
            <person name="Valentin K."/>
            <person name="von Dassow P."/>
            <person name="Yamagishi T."/>
            <person name="Van de Peer Y."/>
            <person name="Wincker P."/>
        </authorList>
    </citation>
    <scope>NUCLEOTIDE SEQUENCE [LARGE SCALE GENOMIC DNA]</scope>
    <source>
        <strain evidence="3">Ec32 / CCAP1310/4</strain>
    </source>
</reference>
<dbReference type="Proteomes" id="UP000002630">
    <property type="component" value="Unassembled WGS sequence"/>
</dbReference>
<gene>
    <name evidence="2" type="ORF">Esi_1612_0001</name>
</gene>
<feature type="domain" description="Guanylate cyclase" evidence="1">
    <location>
        <begin position="32"/>
        <end position="72"/>
    </location>
</feature>
<dbReference type="PROSITE" id="PS50125">
    <property type="entry name" value="GUANYLATE_CYCLASE_2"/>
    <property type="match status" value="1"/>
</dbReference>
<dbReference type="InterPro" id="IPR029787">
    <property type="entry name" value="Nucleotide_cyclase"/>
</dbReference>
<dbReference type="InParanoid" id="D7FLX0"/>
<dbReference type="InterPro" id="IPR001054">
    <property type="entry name" value="A/G_cyclase"/>
</dbReference>
<dbReference type="PANTHER" id="PTHR47455:SF1">
    <property type="entry name" value="GUANYLATE CYCLASE DOMAIN-CONTAINING PROTEIN"/>
    <property type="match status" value="1"/>
</dbReference>
<dbReference type="EMBL" id="FN649760">
    <property type="protein sequence ID" value="CBJ34233.1"/>
    <property type="molecule type" value="Genomic_DNA"/>
</dbReference>
<dbReference type="Pfam" id="PF00211">
    <property type="entry name" value="Guanylate_cyc"/>
    <property type="match status" value="1"/>
</dbReference>
<dbReference type="OrthoDB" id="194468at2759"/>
<dbReference type="GO" id="GO:0009190">
    <property type="term" value="P:cyclic nucleotide biosynthetic process"/>
    <property type="evidence" value="ECO:0007669"/>
    <property type="project" value="InterPro"/>
</dbReference>
<dbReference type="GO" id="GO:0035556">
    <property type="term" value="P:intracellular signal transduction"/>
    <property type="evidence" value="ECO:0007669"/>
    <property type="project" value="InterPro"/>
</dbReference>
<dbReference type="STRING" id="2880.D7FLX0"/>
<dbReference type="Gene3D" id="3.30.70.1230">
    <property type="entry name" value="Nucleotide cyclase"/>
    <property type="match status" value="1"/>
</dbReference>
<dbReference type="SUPFAM" id="SSF55073">
    <property type="entry name" value="Nucleotide cyclase"/>
    <property type="match status" value="1"/>
</dbReference>
<evidence type="ECO:0000313" key="2">
    <source>
        <dbReference type="EMBL" id="CBJ34233.1"/>
    </source>
</evidence>
<organism evidence="2 3">
    <name type="scientific">Ectocarpus siliculosus</name>
    <name type="common">Brown alga</name>
    <name type="synonym">Conferva siliculosa</name>
    <dbReference type="NCBI Taxonomy" id="2880"/>
    <lineage>
        <taxon>Eukaryota</taxon>
        <taxon>Sar</taxon>
        <taxon>Stramenopiles</taxon>
        <taxon>Ochrophyta</taxon>
        <taxon>PX clade</taxon>
        <taxon>Phaeophyceae</taxon>
        <taxon>Ectocarpales</taxon>
        <taxon>Ectocarpaceae</taxon>
        <taxon>Ectocarpus</taxon>
    </lineage>
</organism>
<protein>
    <recommendedName>
        <fullName evidence="1">Guanylate cyclase domain-containing protein</fullName>
    </recommendedName>
</protein>
<dbReference type="PANTHER" id="PTHR47455">
    <property type="entry name" value="ADENYLYL CYCLASE BETA"/>
    <property type="match status" value="1"/>
</dbReference>
<evidence type="ECO:0000259" key="1">
    <source>
        <dbReference type="PROSITE" id="PS50125"/>
    </source>
</evidence>
<accession>D7FLX0</accession>
<sequence length="123" mass="13344">MAIPFSLTQRRSAVNADNAARGINLGLRLLRQGVQAKIGVTTGSAFAGVIGAASRQEYAAVGDAVNMSARLMGKAPRNTVLCDASTAKEAEDAFSFKEAMRMKVCCWRVYVFRIGTKRLMQRQ</sequence>
<dbReference type="AlphaFoldDB" id="D7FLX0"/>
<keyword evidence="3" id="KW-1185">Reference proteome</keyword>
<proteinExistence type="predicted"/>
<name>D7FLX0_ECTSI</name>
<evidence type="ECO:0000313" key="3">
    <source>
        <dbReference type="Proteomes" id="UP000002630"/>
    </source>
</evidence>